<dbReference type="PANTHER" id="PTHR12478:SF16">
    <property type="entry name" value="PROTEIN CHARYBDE-RELATED"/>
    <property type="match status" value="1"/>
</dbReference>
<dbReference type="Pfam" id="PF07809">
    <property type="entry name" value="RTP801_C"/>
    <property type="match status" value="1"/>
</dbReference>
<dbReference type="GO" id="GO:0009968">
    <property type="term" value="P:negative regulation of signal transduction"/>
    <property type="evidence" value="ECO:0007669"/>
    <property type="project" value="InterPro"/>
</dbReference>
<sequence length="220" mass="25387">MSWNIDSSKSSLPLTRVFDKFGDIICQQLSESQLMKVSNVTNPPMVWRKPHSALENDSIDALKNNMNSVLYFSDEDEPSERLMACQALVERLEQALREAKLLHLQCGEVLLPHDLIWRIADQVVTASEYEPCGLRGCLIYIHLQDVKKLERRRVGVVKWDPNTVATFEIHLTLFQDNNSWWSLRHLIPEKLLQSLGKRSSLVISSHFLLDKKKLYRSSSQ</sequence>
<dbReference type="InterPro" id="IPR012918">
    <property type="entry name" value="RTP801-like"/>
</dbReference>
<dbReference type="PANTHER" id="PTHR12478">
    <property type="entry name" value="DNA-DAMAGE-INDUCIBLE TRANSCRIPT 4 PROTEIN DDIT4"/>
    <property type="match status" value="1"/>
</dbReference>
<proteinExistence type="inferred from homology"/>
<accession>A0A087TKQ7</accession>
<dbReference type="Gene3D" id="3.90.470.40">
    <property type="entry name" value="RTP801-like"/>
    <property type="match status" value="1"/>
</dbReference>
<dbReference type="AlphaFoldDB" id="A0A087TKQ7"/>
<evidence type="ECO:0000256" key="3">
    <source>
        <dbReference type="ARBA" id="ARBA00022490"/>
    </source>
</evidence>
<reference evidence="4 5" key="1">
    <citation type="submission" date="2013-11" db="EMBL/GenBank/DDBJ databases">
        <title>Genome sequencing of Stegodyphus mimosarum.</title>
        <authorList>
            <person name="Bechsgaard J."/>
        </authorList>
    </citation>
    <scope>NUCLEOTIDE SEQUENCE [LARGE SCALE GENOMIC DNA]</scope>
</reference>
<feature type="non-terminal residue" evidence="4">
    <location>
        <position position="220"/>
    </location>
</feature>
<dbReference type="STRING" id="407821.A0A087TKQ7"/>
<dbReference type="Proteomes" id="UP000054359">
    <property type="component" value="Unassembled WGS sequence"/>
</dbReference>
<dbReference type="OMA" id="KFGDIIC"/>
<keyword evidence="3" id="KW-0963">Cytoplasm</keyword>
<protein>
    <submittedName>
        <fullName evidence="4">Protein charybde</fullName>
    </submittedName>
</protein>
<dbReference type="GO" id="GO:0032006">
    <property type="term" value="P:regulation of TOR signaling"/>
    <property type="evidence" value="ECO:0007669"/>
    <property type="project" value="TreeGrafter"/>
</dbReference>
<keyword evidence="5" id="KW-1185">Reference proteome</keyword>
<evidence type="ECO:0000313" key="5">
    <source>
        <dbReference type="Proteomes" id="UP000054359"/>
    </source>
</evidence>
<evidence type="ECO:0000256" key="2">
    <source>
        <dbReference type="ARBA" id="ARBA00010670"/>
    </source>
</evidence>
<dbReference type="GO" id="GO:0005737">
    <property type="term" value="C:cytoplasm"/>
    <property type="evidence" value="ECO:0007669"/>
    <property type="project" value="UniProtKB-SubCell"/>
</dbReference>
<comment type="similarity">
    <text evidence="2">Belongs to the DDIT4 family.</text>
</comment>
<gene>
    <name evidence="4" type="ORF">X975_17737</name>
</gene>
<dbReference type="InterPro" id="IPR038281">
    <property type="entry name" value="RTP801-like_C_sf"/>
</dbReference>
<dbReference type="GO" id="GO:0006915">
    <property type="term" value="P:apoptotic process"/>
    <property type="evidence" value="ECO:0007669"/>
    <property type="project" value="TreeGrafter"/>
</dbReference>
<dbReference type="OrthoDB" id="10018535at2759"/>
<evidence type="ECO:0000256" key="1">
    <source>
        <dbReference type="ARBA" id="ARBA00004496"/>
    </source>
</evidence>
<comment type="subcellular location">
    <subcellularLocation>
        <location evidence="1">Cytoplasm</location>
    </subcellularLocation>
</comment>
<evidence type="ECO:0000313" key="4">
    <source>
        <dbReference type="EMBL" id="KFM65696.1"/>
    </source>
</evidence>
<organism evidence="4 5">
    <name type="scientific">Stegodyphus mimosarum</name>
    <name type="common">African social velvet spider</name>
    <dbReference type="NCBI Taxonomy" id="407821"/>
    <lineage>
        <taxon>Eukaryota</taxon>
        <taxon>Metazoa</taxon>
        <taxon>Ecdysozoa</taxon>
        <taxon>Arthropoda</taxon>
        <taxon>Chelicerata</taxon>
        <taxon>Arachnida</taxon>
        <taxon>Araneae</taxon>
        <taxon>Araneomorphae</taxon>
        <taxon>Entelegynae</taxon>
        <taxon>Eresoidea</taxon>
        <taxon>Eresidae</taxon>
        <taxon>Stegodyphus</taxon>
    </lineage>
</organism>
<name>A0A087TKQ7_STEMI</name>
<dbReference type="EMBL" id="KK115671">
    <property type="protein sequence ID" value="KFM65696.1"/>
    <property type="molecule type" value="Genomic_DNA"/>
</dbReference>